<dbReference type="OrthoDB" id="10541552at2759"/>
<comment type="caution">
    <text evidence="1">The sequence shown here is derived from an EMBL/GenBank/DDBJ whole genome shotgun (WGS) entry which is preliminary data.</text>
</comment>
<proteinExistence type="predicted"/>
<dbReference type="AlphaFoldDB" id="A0A6D2J2V5"/>
<gene>
    <name evidence="1" type="ORF">MERR_LOCUS18934</name>
</gene>
<name>A0A6D2J2V5_9BRAS</name>
<organism evidence="1 2">
    <name type="scientific">Microthlaspi erraticum</name>
    <dbReference type="NCBI Taxonomy" id="1685480"/>
    <lineage>
        <taxon>Eukaryota</taxon>
        <taxon>Viridiplantae</taxon>
        <taxon>Streptophyta</taxon>
        <taxon>Embryophyta</taxon>
        <taxon>Tracheophyta</taxon>
        <taxon>Spermatophyta</taxon>
        <taxon>Magnoliopsida</taxon>
        <taxon>eudicotyledons</taxon>
        <taxon>Gunneridae</taxon>
        <taxon>Pentapetalae</taxon>
        <taxon>rosids</taxon>
        <taxon>malvids</taxon>
        <taxon>Brassicales</taxon>
        <taxon>Brassicaceae</taxon>
        <taxon>Coluteocarpeae</taxon>
        <taxon>Microthlaspi</taxon>
    </lineage>
</organism>
<keyword evidence="2" id="KW-1185">Reference proteome</keyword>
<dbReference type="EMBL" id="CACVBM020001109">
    <property type="protein sequence ID" value="CAA7031699.1"/>
    <property type="molecule type" value="Genomic_DNA"/>
</dbReference>
<accession>A0A6D2J2V5</accession>
<protein>
    <submittedName>
        <fullName evidence="1">Uncharacterized protein</fullName>
    </submittedName>
</protein>
<evidence type="ECO:0000313" key="2">
    <source>
        <dbReference type="Proteomes" id="UP000467841"/>
    </source>
</evidence>
<reference evidence="1" key="1">
    <citation type="submission" date="2020-01" db="EMBL/GenBank/DDBJ databases">
        <authorList>
            <person name="Mishra B."/>
        </authorList>
    </citation>
    <scope>NUCLEOTIDE SEQUENCE [LARGE SCALE GENOMIC DNA]</scope>
</reference>
<evidence type="ECO:0000313" key="1">
    <source>
        <dbReference type="EMBL" id="CAA7031699.1"/>
    </source>
</evidence>
<sequence>MEKLEGFGRNAFLVRVFLGSNRFQLADYGGNMAVIWEWHDGSSNCKETTIWCAEIALESCGSEGISGTVEWSDAVLKVPECFKLVNVISATV</sequence>
<dbReference type="Proteomes" id="UP000467841">
    <property type="component" value="Unassembled WGS sequence"/>
</dbReference>